<name>B5Y8Q9_COPPD</name>
<dbReference type="EMBL" id="CP001145">
    <property type="protein sequence ID" value="ACI17852.1"/>
    <property type="molecule type" value="Genomic_DNA"/>
</dbReference>
<proteinExistence type="predicted"/>
<organism evidence="1 2">
    <name type="scientific">Coprothermobacter proteolyticus (strain ATCC 35245 / DSM 5265 / OCM 4 / BT)</name>
    <dbReference type="NCBI Taxonomy" id="309798"/>
    <lineage>
        <taxon>Bacteria</taxon>
        <taxon>Pseudomonadati</taxon>
        <taxon>Coprothermobacterota</taxon>
        <taxon>Coprothermobacteria</taxon>
        <taxon>Coprothermobacterales</taxon>
        <taxon>Coprothermobacteraceae</taxon>
        <taxon>Coprothermobacter</taxon>
    </lineage>
</organism>
<reference evidence="1 2" key="2">
    <citation type="journal article" date="2014" name="Genome Announc.">
        <title>Complete Genome Sequence of Coprothermobacter proteolyticus DSM 5265.</title>
        <authorList>
            <person name="Alexiev A."/>
            <person name="Coil D.A."/>
            <person name="Badger J.H."/>
            <person name="Enticknap J."/>
            <person name="Ward N."/>
            <person name="Robb F.T."/>
            <person name="Eisen J.A."/>
        </authorList>
    </citation>
    <scope>NUCLEOTIDE SEQUENCE [LARGE SCALE GENOMIC DNA]</scope>
    <source>
        <strain evidence="2">ATCC 35245 / DSM 5265 / OCM 4 / BT</strain>
    </source>
</reference>
<dbReference type="STRING" id="309798.COPRO5265_0817"/>
<protein>
    <submittedName>
        <fullName evidence="1">Uncharacterized protein</fullName>
    </submittedName>
</protein>
<reference evidence="2" key="1">
    <citation type="submission" date="2008-08" db="EMBL/GenBank/DDBJ databases">
        <title>The complete genome sequence of Coprothermobacter proteolyticus strain ATCC 5245 / DSM 5265 / BT.</title>
        <authorList>
            <person name="Dodson R.J."/>
            <person name="Durkin A.S."/>
            <person name="Wu M."/>
            <person name="Eisen J."/>
            <person name="Sutton G."/>
        </authorList>
    </citation>
    <scope>NUCLEOTIDE SEQUENCE [LARGE SCALE GENOMIC DNA]</scope>
    <source>
        <strain evidence="2">ATCC 35245 / DSM 5265 / OCM 4 / BT</strain>
    </source>
</reference>
<sequence length="208" mass="23131">MEKHLKFTVVLVAIICLLVAGNFAKTKIVEASRPVYTVLLPYDTYMGNLWQVRQLPDIIQSLTDKGVVALVYYPFQDVGRIIDGIGGNVILISESPIHLSERVLWVNIGVNSDASAYLDLSYESLLKDQNTVNVVKNKKVCARDDLLALTTQYLWSGTQGVFSVKECPNEAMIIGYSESNGHVVVSYDVKTSLDNLIQGKRARKVTTY</sequence>
<evidence type="ECO:0000313" key="1">
    <source>
        <dbReference type="EMBL" id="ACI17852.1"/>
    </source>
</evidence>
<dbReference type="AlphaFoldDB" id="B5Y8Q9"/>
<dbReference type="Proteomes" id="UP000001732">
    <property type="component" value="Chromosome"/>
</dbReference>
<dbReference type="HOGENOM" id="CLU_1319115_0_0_9"/>
<keyword evidence="2" id="KW-1185">Reference proteome</keyword>
<evidence type="ECO:0000313" key="2">
    <source>
        <dbReference type="Proteomes" id="UP000001732"/>
    </source>
</evidence>
<accession>B5Y8Q9</accession>
<gene>
    <name evidence="1" type="ordered locus">COPRO5265_0817</name>
</gene>
<dbReference type="KEGG" id="cpo:COPRO5265_0817"/>
<dbReference type="OrthoDB" id="9935730at2"/>